<dbReference type="STRING" id="157072.A0A024U1E9"/>
<proteinExistence type="predicted"/>
<accession>A0A024U1E9</accession>
<name>A0A024U1E9_9STRA</name>
<gene>
    <name evidence="2" type="ORF">H310_07785</name>
</gene>
<feature type="domain" description="WRKY19-like zinc finger" evidence="1">
    <location>
        <begin position="83"/>
        <end position="106"/>
    </location>
</feature>
<organism evidence="2">
    <name type="scientific">Aphanomyces invadans</name>
    <dbReference type="NCBI Taxonomy" id="157072"/>
    <lineage>
        <taxon>Eukaryota</taxon>
        <taxon>Sar</taxon>
        <taxon>Stramenopiles</taxon>
        <taxon>Oomycota</taxon>
        <taxon>Saprolegniomycetes</taxon>
        <taxon>Saprolegniales</taxon>
        <taxon>Verrucalvaceae</taxon>
        <taxon>Aphanomyces</taxon>
    </lineage>
</organism>
<dbReference type="EMBL" id="KI913966">
    <property type="protein sequence ID" value="ETV99726.1"/>
    <property type="molecule type" value="Genomic_DNA"/>
</dbReference>
<evidence type="ECO:0000259" key="1">
    <source>
        <dbReference type="Pfam" id="PF24906"/>
    </source>
</evidence>
<dbReference type="OrthoDB" id="57832at2759"/>
<feature type="domain" description="WRKY19-like zinc finger" evidence="1">
    <location>
        <begin position="131"/>
        <end position="154"/>
    </location>
</feature>
<dbReference type="PANTHER" id="PTHR31827">
    <property type="entry name" value="EMB|CAB89363.1"/>
    <property type="match status" value="1"/>
</dbReference>
<reference evidence="2" key="1">
    <citation type="submission" date="2013-12" db="EMBL/GenBank/DDBJ databases">
        <title>The Genome Sequence of Aphanomyces invadans NJM9701.</title>
        <authorList>
            <consortium name="The Broad Institute Genomics Platform"/>
            <person name="Russ C."/>
            <person name="Tyler B."/>
            <person name="van West P."/>
            <person name="Dieguez-Uribeondo J."/>
            <person name="Young S.K."/>
            <person name="Zeng Q."/>
            <person name="Gargeya S."/>
            <person name="Fitzgerald M."/>
            <person name="Abouelleil A."/>
            <person name="Alvarado L."/>
            <person name="Chapman S.B."/>
            <person name="Gainer-Dewar J."/>
            <person name="Goldberg J."/>
            <person name="Griggs A."/>
            <person name="Gujja S."/>
            <person name="Hansen M."/>
            <person name="Howarth C."/>
            <person name="Imamovic A."/>
            <person name="Ireland A."/>
            <person name="Larimer J."/>
            <person name="McCowan C."/>
            <person name="Murphy C."/>
            <person name="Pearson M."/>
            <person name="Poon T.W."/>
            <person name="Priest M."/>
            <person name="Roberts A."/>
            <person name="Saif S."/>
            <person name="Shea T."/>
            <person name="Sykes S."/>
            <person name="Wortman J."/>
            <person name="Nusbaum C."/>
            <person name="Birren B."/>
        </authorList>
    </citation>
    <scope>NUCLEOTIDE SEQUENCE [LARGE SCALE GENOMIC DNA]</scope>
    <source>
        <strain evidence="2">NJM9701</strain>
    </source>
</reference>
<dbReference type="InterPro" id="IPR056866">
    <property type="entry name" value="Znf_WRKY19"/>
</dbReference>
<dbReference type="RefSeq" id="XP_008871502.1">
    <property type="nucleotide sequence ID" value="XM_008873280.1"/>
</dbReference>
<dbReference type="Pfam" id="PF24906">
    <property type="entry name" value="Zf_WRKY19"/>
    <property type="match status" value="3"/>
</dbReference>
<sequence length="190" mass="20523">MPPTARCCAKFSIGYLMNTDVRPLTILDLCHDDDAAGTLHSPTAFAASKMPSMSPSGSVRHCEVVGCENVIASRKRCISHGGGARCKVPTCPNGAKRNGVCWTHGGSRLCTMDGCMNQAKARGLCWSHGGGKPCQTPQCSKTALRYGHCWAHGGGKRCLEPGCNRPGFERHGNFCQQHFEAKRPSYWVQV</sequence>
<evidence type="ECO:0000313" key="2">
    <source>
        <dbReference type="EMBL" id="ETV99726.1"/>
    </source>
</evidence>
<protein>
    <recommendedName>
        <fullName evidence="1">WRKY19-like zinc finger domain-containing protein</fullName>
    </recommendedName>
</protein>
<dbReference type="PANTHER" id="PTHR31827:SF1">
    <property type="entry name" value="EMB|CAB89363.1"/>
    <property type="match status" value="1"/>
</dbReference>
<feature type="domain" description="WRKY19-like zinc finger" evidence="1">
    <location>
        <begin position="108"/>
        <end position="130"/>
    </location>
</feature>
<dbReference type="VEuPathDB" id="FungiDB:H310_07785"/>
<dbReference type="eggNOG" id="ENOG502S3G0">
    <property type="taxonomic scope" value="Eukaryota"/>
</dbReference>
<dbReference type="AlphaFoldDB" id="A0A024U1E9"/>
<dbReference type="GeneID" id="20084835"/>